<dbReference type="PANTHER" id="PTHR20982:SF3">
    <property type="entry name" value="MITOCHONDRIAL RIBOSOME RECYCLING FACTOR PSEUDO 1"/>
    <property type="match status" value="1"/>
</dbReference>
<evidence type="ECO:0000256" key="4">
    <source>
        <dbReference type="ARBA" id="ARBA00022917"/>
    </source>
</evidence>
<comment type="subcellular location">
    <subcellularLocation>
        <location evidence="1 6">Cytoplasm</location>
    </subcellularLocation>
</comment>
<accession>A0A315ZGT5</accession>
<keyword evidence="4 6" id="KW-0648">Protein biosynthesis</keyword>
<evidence type="ECO:0000259" key="8">
    <source>
        <dbReference type="Pfam" id="PF01765"/>
    </source>
</evidence>
<dbReference type="AlphaFoldDB" id="A0A315ZGT5"/>
<dbReference type="FunFam" id="3.30.1360.40:FF:000001">
    <property type="entry name" value="Ribosome-recycling factor"/>
    <property type="match status" value="1"/>
</dbReference>
<evidence type="ECO:0000256" key="2">
    <source>
        <dbReference type="ARBA" id="ARBA00005912"/>
    </source>
</evidence>
<comment type="caution">
    <text evidence="9">The sequence shown here is derived from an EMBL/GenBank/DDBJ whole genome shotgun (WGS) entry which is preliminary data.</text>
</comment>
<keyword evidence="10" id="KW-1185">Reference proteome</keyword>
<dbReference type="PANTHER" id="PTHR20982">
    <property type="entry name" value="RIBOSOME RECYCLING FACTOR"/>
    <property type="match status" value="1"/>
</dbReference>
<dbReference type="RefSeq" id="WP_109616048.1">
    <property type="nucleotide sequence ID" value="NZ_QGDO01000001.1"/>
</dbReference>
<dbReference type="InterPro" id="IPR036191">
    <property type="entry name" value="RRF_sf"/>
</dbReference>
<organism evidence="9 10">
    <name type="scientific">Sediminitomix flava</name>
    <dbReference type="NCBI Taxonomy" id="379075"/>
    <lineage>
        <taxon>Bacteria</taxon>
        <taxon>Pseudomonadati</taxon>
        <taxon>Bacteroidota</taxon>
        <taxon>Cytophagia</taxon>
        <taxon>Cytophagales</taxon>
        <taxon>Flammeovirgaceae</taxon>
        <taxon>Sediminitomix</taxon>
    </lineage>
</organism>
<dbReference type="InterPro" id="IPR002661">
    <property type="entry name" value="Ribosome_recyc_fac"/>
</dbReference>
<feature type="coiled-coil region" evidence="7">
    <location>
        <begin position="148"/>
        <end position="175"/>
    </location>
</feature>
<dbReference type="EMBL" id="QGDO01000001">
    <property type="protein sequence ID" value="PWJ44562.1"/>
    <property type="molecule type" value="Genomic_DNA"/>
</dbReference>
<name>A0A315ZGT5_SEDFL</name>
<evidence type="ECO:0000313" key="10">
    <source>
        <dbReference type="Proteomes" id="UP000245535"/>
    </source>
</evidence>
<dbReference type="FunFam" id="1.10.132.20:FF:000001">
    <property type="entry name" value="Ribosome-recycling factor"/>
    <property type="match status" value="1"/>
</dbReference>
<keyword evidence="3 6" id="KW-0963">Cytoplasm</keyword>
<dbReference type="Proteomes" id="UP000245535">
    <property type="component" value="Unassembled WGS sequence"/>
</dbReference>
<proteinExistence type="inferred from homology"/>
<dbReference type="GO" id="GO:0043023">
    <property type="term" value="F:ribosomal large subunit binding"/>
    <property type="evidence" value="ECO:0007669"/>
    <property type="project" value="TreeGrafter"/>
</dbReference>
<dbReference type="InterPro" id="IPR023584">
    <property type="entry name" value="Ribosome_recyc_fac_dom"/>
</dbReference>
<evidence type="ECO:0000256" key="3">
    <source>
        <dbReference type="ARBA" id="ARBA00022490"/>
    </source>
</evidence>
<dbReference type="Gene3D" id="1.10.132.20">
    <property type="entry name" value="Ribosome-recycling factor"/>
    <property type="match status" value="1"/>
</dbReference>
<protein>
    <recommendedName>
        <fullName evidence="6">Ribosome-recycling factor</fullName>
        <shortName evidence="6">RRF</shortName>
    </recommendedName>
    <alternativeName>
        <fullName evidence="6">Ribosome-releasing factor</fullName>
    </alternativeName>
</protein>
<dbReference type="Pfam" id="PF01765">
    <property type="entry name" value="RRF"/>
    <property type="match status" value="1"/>
</dbReference>
<dbReference type="Gene3D" id="3.30.1360.40">
    <property type="match status" value="1"/>
</dbReference>
<evidence type="ECO:0000313" key="9">
    <source>
        <dbReference type="EMBL" id="PWJ44562.1"/>
    </source>
</evidence>
<comment type="function">
    <text evidence="5 6">Responsible for the release of ribosomes from messenger RNA at the termination of protein biosynthesis. May increase the efficiency of translation by recycling ribosomes from one round of translation to another.</text>
</comment>
<dbReference type="CDD" id="cd00520">
    <property type="entry name" value="RRF"/>
    <property type="match status" value="1"/>
</dbReference>
<evidence type="ECO:0000256" key="1">
    <source>
        <dbReference type="ARBA" id="ARBA00004496"/>
    </source>
</evidence>
<dbReference type="OrthoDB" id="9804006at2"/>
<feature type="domain" description="Ribosome recycling factor" evidence="8">
    <location>
        <begin position="24"/>
        <end position="185"/>
    </location>
</feature>
<sequence>MEEEIQLYLSDAEESMEKAISHTKSELVKIRAGKASPAMLDGITVDYYGTPSPIGNVASVNTPDARTIIVKPWEKPMVAIIDKAIRDSDLGINPQNDGEQIILSVPPLTEERRRDLMKKVKEETENGKISVRNVRKDANSNLKKLLKEGASEDAVKGAEDEVQELTNKFVKVIDDLYAKKEVEVMTV</sequence>
<gene>
    <name evidence="6" type="primary">frr</name>
    <name evidence="9" type="ORF">BC781_101933</name>
</gene>
<dbReference type="GO" id="GO:0006415">
    <property type="term" value="P:translational termination"/>
    <property type="evidence" value="ECO:0007669"/>
    <property type="project" value="UniProtKB-UniRule"/>
</dbReference>
<comment type="similarity">
    <text evidence="2 6">Belongs to the RRF family.</text>
</comment>
<evidence type="ECO:0000256" key="6">
    <source>
        <dbReference type="HAMAP-Rule" id="MF_00040"/>
    </source>
</evidence>
<keyword evidence="7" id="KW-0175">Coiled coil</keyword>
<dbReference type="HAMAP" id="MF_00040">
    <property type="entry name" value="RRF"/>
    <property type="match status" value="1"/>
</dbReference>
<dbReference type="SUPFAM" id="SSF55194">
    <property type="entry name" value="Ribosome recycling factor, RRF"/>
    <property type="match status" value="1"/>
</dbReference>
<reference evidence="9 10" key="1">
    <citation type="submission" date="2018-03" db="EMBL/GenBank/DDBJ databases">
        <title>Genomic Encyclopedia of Archaeal and Bacterial Type Strains, Phase II (KMG-II): from individual species to whole genera.</title>
        <authorList>
            <person name="Goeker M."/>
        </authorList>
    </citation>
    <scope>NUCLEOTIDE SEQUENCE [LARGE SCALE GENOMIC DNA]</scope>
    <source>
        <strain evidence="9 10">DSM 28229</strain>
    </source>
</reference>
<evidence type="ECO:0000256" key="5">
    <source>
        <dbReference type="ARBA" id="ARBA00025050"/>
    </source>
</evidence>
<evidence type="ECO:0000256" key="7">
    <source>
        <dbReference type="SAM" id="Coils"/>
    </source>
</evidence>
<dbReference type="GO" id="GO:0005737">
    <property type="term" value="C:cytoplasm"/>
    <property type="evidence" value="ECO:0007669"/>
    <property type="project" value="UniProtKB-SubCell"/>
</dbReference>
<dbReference type="NCBIfam" id="TIGR00496">
    <property type="entry name" value="frr"/>
    <property type="match status" value="1"/>
</dbReference>